<dbReference type="GO" id="GO:0016853">
    <property type="term" value="F:isomerase activity"/>
    <property type="evidence" value="ECO:0007669"/>
    <property type="project" value="UniProtKB-KW"/>
</dbReference>
<accession>A0A846MV84</accession>
<organism evidence="2 3">
    <name type="scientific">Rhizomicrobium palustre</name>
    <dbReference type="NCBI Taxonomy" id="189966"/>
    <lineage>
        <taxon>Bacteria</taxon>
        <taxon>Pseudomonadati</taxon>
        <taxon>Pseudomonadota</taxon>
        <taxon>Alphaproteobacteria</taxon>
        <taxon>Micropepsales</taxon>
        <taxon>Micropepsaceae</taxon>
        <taxon>Rhizomicrobium</taxon>
    </lineage>
</organism>
<dbReference type="InterPro" id="IPR052044">
    <property type="entry name" value="PKS_Associated_Protein"/>
</dbReference>
<dbReference type="EMBL" id="JAASRM010000001">
    <property type="protein sequence ID" value="NIK87135.1"/>
    <property type="molecule type" value="Genomic_DNA"/>
</dbReference>
<evidence type="ECO:0000313" key="3">
    <source>
        <dbReference type="Proteomes" id="UP000570514"/>
    </source>
</evidence>
<dbReference type="CDD" id="cd02226">
    <property type="entry name" value="cupin_YdbB-like"/>
    <property type="match status" value="1"/>
</dbReference>
<dbReference type="InterPro" id="IPR013096">
    <property type="entry name" value="Cupin_2"/>
</dbReference>
<dbReference type="PANTHER" id="PTHR36114">
    <property type="entry name" value="16.7 KDA PROTEIN IN WHIE LOCUS"/>
    <property type="match status" value="1"/>
</dbReference>
<keyword evidence="2" id="KW-0413">Isomerase</keyword>
<reference evidence="2 3" key="1">
    <citation type="submission" date="2020-03" db="EMBL/GenBank/DDBJ databases">
        <title>Genomic Encyclopedia of Type Strains, Phase IV (KMG-IV): sequencing the most valuable type-strain genomes for metagenomic binning, comparative biology and taxonomic classification.</title>
        <authorList>
            <person name="Goeker M."/>
        </authorList>
    </citation>
    <scope>NUCLEOTIDE SEQUENCE [LARGE SCALE GENOMIC DNA]</scope>
    <source>
        <strain evidence="2 3">DSM 19867</strain>
    </source>
</reference>
<name>A0A846MV84_9PROT</name>
<dbReference type="AlphaFoldDB" id="A0A846MV84"/>
<evidence type="ECO:0000259" key="1">
    <source>
        <dbReference type="Pfam" id="PF07883"/>
    </source>
</evidence>
<dbReference type="Pfam" id="PF07883">
    <property type="entry name" value="Cupin_2"/>
    <property type="match status" value="1"/>
</dbReference>
<gene>
    <name evidence="2" type="ORF">FHS83_000453</name>
</gene>
<feature type="domain" description="Cupin type-2" evidence="1">
    <location>
        <begin position="34"/>
        <end position="95"/>
    </location>
</feature>
<sequence>MIQQGEIDAKFSAFSEHWRPKVIASLNGQEMKVVKVQGVFPWHVHDACEEMFLVWKGRFRVEFRDRIVEMGPGEYVVVPRGVEHRTAADTEAEVIIFEPAETRNTGNVVDETFTAPQGVKI</sequence>
<evidence type="ECO:0000313" key="2">
    <source>
        <dbReference type="EMBL" id="NIK87135.1"/>
    </source>
</evidence>
<dbReference type="Gene3D" id="2.60.120.10">
    <property type="entry name" value="Jelly Rolls"/>
    <property type="match status" value="1"/>
</dbReference>
<dbReference type="PANTHER" id="PTHR36114:SF1">
    <property type="entry name" value="16.7 KDA PROTEIN IN WHIE LOCUS"/>
    <property type="match status" value="1"/>
</dbReference>
<dbReference type="RefSeq" id="WP_208414189.1">
    <property type="nucleotide sequence ID" value="NZ_BAAADC010000001.1"/>
</dbReference>
<dbReference type="SUPFAM" id="SSF51182">
    <property type="entry name" value="RmlC-like cupins"/>
    <property type="match status" value="1"/>
</dbReference>
<dbReference type="InterPro" id="IPR011051">
    <property type="entry name" value="RmlC_Cupin_sf"/>
</dbReference>
<dbReference type="InterPro" id="IPR014710">
    <property type="entry name" value="RmlC-like_jellyroll"/>
</dbReference>
<keyword evidence="3" id="KW-1185">Reference proteome</keyword>
<protein>
    <submittedName>
        <fullName evidence="2">Mannose-6-phosphate isomerase-like protein (Cupin superfamily)</fullName>
    </submittedName>
</protein>
<proteinExistence type="predicted"/>
<dbReference type="Proteomes" id="UP000570514">
    <property type="component" value="Unassembled WGS sequence"/>
</dbReference>
<comment type="caution">
    <text evidence="2">The sequence shown here is derived from an EMBL/GenBank/DDBJ whole genome shotgun (WGS) entry which is preliminary data.</text>
</comment>